<organism evidence="2 3">
    <name type="scientific">Candidatus Ghiorseimicrobium undicola</name>
    <dbReference type="NCBI Taxonomy" id="1974746"/>
    <lineage>
        <taxon>Bacteria</taxon>
        <taxon>Pseudomonadati</taxon>
        <taxon>Candidatus Omnitrophota</taxon>
        <taxon>Candidatus Ghiorseimicrobium</taxon>
    </lineage>
</organism>
<reference evidence="2 3" key="1">
    <citation type="submission" date="2017-09" db="EMBL/GenBank/DDBJ databases">
        <title>Depth-based differentiation of microbial function through sediment-hosted aquifers and enrichment of novel symbionts in the deep terrestrial subsurface.</title>
        <authorList>
            <person name="Probst A.J."/>
            <person name="Ladd B."/>
            <person name="Jarett J.K."/>
            <person name="Geller-Mcgrath D.E."/>
            <person name="Sieber C.M."/>
            <person name="Emerson J.B."/>
            <person name="Anantharaman K."/>
            <person name="Thomas B.C."/>
            <person name="Malmstrom R."/>
            <person name="Stieglmeier M."/>
            <person name="Klingl A."/>
            <person name="Woyke T."/>
            <person name="Ryan C.M."/>
            <person name="Banfield J.F."/>
        </authorList>
    </citation>
    <scope>NUCLEOTIDE SEQUENCE [LARGE SCALE GENOMIC DNA]</scope>
    <source>
        <strain evidence="2">CG11_big_fil_rev_8_21_14_0_20_42_13</strain>
    </source>
</reference>
<dbReference type="Gene3D" id="3.30.1330.40">
    <property type="entry name" value="RutC-like"/>
    <property type="match status" value="1"/>
</dbReference>
<evidence type="ECO:0000313" key="3">
    <source>
        <dbReference type="Proteomes" id="UP000229641"/>
    </source>
</evidence>
<evidence type="ECO:0000256" key="1">
    <source>
        <dbReference type="ARBA" id="ARBA00010552"/>
    </source>
</evidence>
<evidence type="ECO:0008006" key="4">
    <source>
        <dbReference type="Google" id="ProtNLM"/>
    </source>
</evidence>
<dbReference type="GO" id="GO:0005829">
    <property type="term" value="C:cytosol"/>
    <property type="evidence" value="ECO:0007669"/>
    <property type="project" value="TreeGrafter"/>
</dbReference>
<sequence length="160" mass="18259">MNVSADSKSHIWYLYSKNNAMKKTAVNLISLPSPKAGFNRAVLVEFGSYSFLIISGTASVGPRRQTMHKGDFLRQAKQTYKNIKNILASRGFKVADVIKWKIYLKDIKKHYSLFNKARDDFFRQNKVSRKDMGASVCVQAELCRDDLLVEIEAVAFRCNK</sequence>
<proteinExistence type="inferred from homology"/>
<dbReference type="PANTHER" id="PTHR11803:SF58">
    <property type="entry name" value="PROTEIN HMF1-RELATED"/>
    <property type="match status" value="1"/>
</dbReference>
<dbReference type="InterPro" id="IPR035959">
    <property type="entry name" value="RutC-like_sf"/>
</dbReference>
<gene>
    <name evidence="2" type="ORF">COV72_08290</name>
</gene>
<dbReference type="Pfam" id="PF01042">
    <property type="entry name" value="Ribonuc_L-PSP"/>
    <property type="match status" value="1"/>
</dbReference>
<name>A0A2H0LVM4_9BACT</name>
<dbReference type="SUPFAM" id="SSF55298">
    <property type="entry name" value="YjgF-like"/>
    <property type="match status" value="1"/>
</dbReference>
<comment type="similarity">
    <text evidence="1">Belongs to the RutC family.</text>
</comment>
<accession>A0A2H0LVM4</accession>
<dbReference type="EMBL" id="PCWA01000107">
    <property type="protein sequence ID" value="PIQ88448.1"/>
    <property type="molecule type" value="Genomic_DNA"/>
</dbReference>
<protein>
    <recommendedName>
        <fullName evidence="4">Enamine deaminase RidA</fullName>
    </recommendedName>
</protein>
<dbReference type="InterPro" id="IPR006175">
    <property type="entry name" value="YjgF/YER057c/UK114"/>
</dbReference>
<dbReference type="AlphaFoldDB" id="A0A2H0LVM4"/>
<dbReference type="PANTHER" id="PTHR11803">
    <property type="entry name" value="2-IMINOBUTANOATE/2-IMINOPROPANOATE DEAMINASE RIDA"/>
    <property type="match status" value="1"/>
</dbReference>
<comment type="caution">
    <text evidence="2">The sequence shown here is derived from an EMBL/GenBank/DDBJ whole genome shotgun (WGS) entry which is preliminary data.</text>
</comment>
<dbReference type="GO" id="GO:0019239">
    <property type="term" value="F:deaminase activity"/>
    <property type="evidence" value="ECO:0007669"/>
    <property type="project" value="TreeGrafter"/>
</dbReference>
<dbReference type="Proteomes" id="UP000229641">
    <property type="component" value="Unassembled WGS sequence"/>
</dbReference>
<evidence type="ECO:0000313" key="2">
    <source>
        <dbReference type="EMBL" id="PIQ88448.1"/>
    </source>
</evidence>